<dbReference type="EMBL" id="BRYB01001358">
    <property type="protein sequence ID" value="GMI23897.1"/>
    <property type="molecule type" value="Genomic_DNA"/>
</dbReference>
<dbReference type="Proteomes" id="UP001165060">
    <property type="component" value="Unassembled WGS sequence"/>
</dbReference>
<feature type="domain" description="Phospholipase/carboxylesterase/thioesterase" evidence="3">
    <location>
        <begin position="105"/>
        <end position="294"/>
    </location>
</feature>
<organism evidence="4 5">
    <name type="scientific">Tetraparma gracilis</name>
    <dbReference type="NCBI Taxonomy" id="2962635"/>
    <lineage>
        <taxon>Eukaryota</taxon>
        <taxon>Sar</taxon>
        <taxon>Stramenopiles</taxon>
        <taxon>Ochrophyta</taxon>
        <taxon>Bolidophyceae</taxon>
        <taxon>Parmales</taxon>
        <taxon>Triparmaceae</taxon>
        <taxon>Tetraparma</taxon>
    </lineage>
</organism>
<dbReference type="InterPro" id="IPR050565">
    <property type="entry name" value="LYPA1-2/EST-like"/>
</dbReference>
<protein>
    <recommendedName>
        <fullName evidence="3">Phospholipase/carboxylesterase/thioesterase domain-containing protein</fullName>
    </recommendedName>
</protein>
<dbReference type="Pfam" id="PF02230">
    <property type="entry name" value="Abhydrolase_2"/>
    <property type="match status" value="1"/>
</dbReference>
<evidence type="ECO:0000313" key="4">
    <source>
        <dbReference type="EMBL" id="GMI23897.1"/>
    </source>
</evidence>
<feature type="region of interest" description="Disordered" evidence="2">
    <location>
        <begin position="52"/>
        <end position="79"/>
    </location>
</feature>
<dbReference type="PANTHER" id="PTHR10655">
    <property type="entry name" value="LYSOPHOSPHOLIPASE-RELATED"/>
    <property type="match status" value="1"/>
</dbReference>
<evidence type="ECO:0000256" key="1">
    <source>
        <dbReference type="ARBA" id="ARBA00006499"/>
    </source>
</evidence>
<reference evidence="4 5" key="1">
    <citation type="journal article" date="2023" name="Commun. Biol.">
        <title>Genome analysis of Parmales, the sister group of diatoms, reveals the evolutionary specialization of diatoms from phago-mixotrophs to photoautotrophs.</title>
        <authorList>
            <person name="Ban H."/>
            <person name="Sato S."/>
            <person name="Yoshikawa S."/>
            <person name="Yamada K."/>
            <person name="Nakamura Y."/>
            <person name="Ichinomiya M."/>
            <person name="Sato N."/>
            <person name="Blanc-Mathieu R."/>
            <person name="Endo H."/>
            <person name="Kuwata A."/>
            <person name="Ogata H."/>
        </authorList>
    </citation>
    <scope>NUCLEOTIDE SEQUENCE [LARGE SCALE GENOMIC DNA]</scope>
</reference>
<gene>
    <name evidence="4" type="ORF">TeGR_g2745</name>
</gene>
<dbReference type="InterPro" id="IPR003140">
    <property type="entry name" value="PLipase/COase/thioEstase"/>
</dbReference>
<sequence>MSSPPTSLPPEALPPEVIKVSAAHSVTGEVRSAFCWSSDPDELDRVTNELVFGDKEPDPNEAAEAAPEAAEAAPPIPPPPPLSEAAVLSICAKHSLPAAYAATTSAAASNLLVFLPGAGESSPDNHFLSLGRKFELPQTDALALLGAEVLPFELGRAWFREMDYGTGEQLPWGHEAKASSFKKAAEGLCSLLEDLSAVLPLENVFLFGFSGGAALAMEVARRTPLLGGAVCVGGGVVEEGVESAGEGRSPVLMITGDRDPVFPKAAAEKSRRLYGEGKMTCVEVKGKGHAMINSERETRAVFEWISEKLARSMPTLAKMAGVKA</sequence>
<dbReference type="PANTHER" id="PTHR10655:SF70">
    <property type="entry name" value="PHOSPHOLIPASE_CARBOXYLESTERASE_THIOESTERASE DOMAIN-CONTAINING PROTEIN"/>
    <property type="match status" value="1"/>
</dbReference>
<dbReference type="SUPFAM" id="SSF53474">
    <property type="entry name" value="alpha/beta-Hydrolases"/>
    <property type="match status" value="1"/>
</dbReference>
<proteinExistence type="inferred from homology"/>
<evidence type="ECO:0000256" key="2">
    <source>
        <dbReference type="SAM" id="MobiDB-lite"/>
    </source>
</evidence>
<dbReference type="Gene3D" id="3.40.50.1820">
    <property type="entry name" value="alpha/beta hydrolase"/>
    <property type="match status" value="1"/>
</dbReference>
<comment type="similarity">
    <text evidence="1">Belongs to the AB hydrolase superfamily. AB hydrolase 2 family.</text>
</comment>
<feature type="compositionally biased region" description="Low complexity" evidence="2">
    <location>
        <begin position="60"/>
        <end position="73"/>
    </location>
</feature>
<name>A0ABQ6MCX0_9STRA</name>
<evidence type="ECO:0000313" key="5">
    <source>
        <dbReference type="Proteomes" id="UP001165060"/>
    </source>
</evidence>
<comment type="caution">
    <text evidence="4">The sequence shown here is derived from an EMBL/GenBank/DDBJ whole genome shotgun (WGS) entry which is preliminary data.</text>
</comment>
<accession>A0ABQ6MCX0</accession>
<dbReference type="InterPro" id="IPR029058">
    <property type="entry name" value="AB_hydrolase_fold"/>
</dbReference>
<keyword evidence="5" id="KW-1185">Reference proteome</keyword>
<evidence type="ECO:0000259" key="3">
    <source>
        <dbReference type="Pfam" id="PF02230"/>
    </source>
</evidence>